<keyword evidence="24" id="KW-1185">Reference proteome</keyword>
<feature type="disulfide bond" evidence="17">
    <location>
        <begin position="734"/>
        <end position="792"/>
    </location>
</feature>
<evidence type="ECO:0000256" key="5">
    <source>
        <dbReference type="ARBA" id="ARBA00022989"/>
    </source>
</evidence>
<evidence type="ECO:0000256" key="13">
    <source>
        <dbReference type="ARBA" id="ARBA00023303"/>
    </source>
</evidence>
<dbReference type="FunFam" id="3.40.190.10:FF:000061">
    <property type="entry name" value="Glutamate receptor, ionotropic kainate"/>
    <property type="match status" value="1"/>
</dbReference>
<keyword evidence="8 19" id="KW-0472">Membrane</keyword>
<dbReference type="PANTHER" id="PTHR18966">
    <property type="entry name" value="IONOTROPIC GLUTAMATE RECEPTOR"/>
    <property type="match status" value="1"/>
</dbReference>
<comment type="similarity">
    <text evidence="1">Belongs to the glutamate-gated ion channel (TC 1.A.10.1) family.</text>
</comment>
<evidence type="ECO:0000256" key="10">
    <source>
        <dbReference type="ARBA" id="ARBA00023180"/>
    </source>
</evidence>
<evidence type="ECO:0000256" key="12">
    <source>
        <dbReference type="ARBA" id="ARBA00023286"/>
    </source>
</evidence>
<evidence type="ECO:0000256" key="16">
    <source>
        <dbReference type="PIRSR" id="PIRSR601508-2"/>
    </source>
</evidence>
<feature type="signal peptide" evidence="20">
    <location>
        <begin position="1"/>
        <end position="24"/>
    </location>
</feature>
<reference evidence="23 24" key="1">
    <citation type="submission" date="2024-03" db="EMBL/GenBank/DDBJ databases">
        <title>The genome assembly and annotation of the cricket Gryllus longicercus Weissman &amp; Gray.</title>
        <authorList>
            <person name="Szrajer S."/>
            <person name="Gray D."/>
            <person name="Ylla G."/>
        </authorList>
    </citation>
    <scope>NUCLEOTIDE SEQUENCE [LARGE SCALE GENOMIC DNA]</scope>
    <source>
        <strain evidence="23">DAG 2021-001</strain>
        <tissue evidence="23">Whole body minus gut</tissue>
    </source>
</reference>
<sequence length="905" mass="101494">MRALAAPWVLLCAGLLASLRPAAAAFHDFPKNVPIGALFDDFKSQEETMFLHGVKNVSDTNNMFNIIPGTEPVRGDSQLLVSLEVCKLVSTGVWAVFGPQKSQGSSIVQSMCDTMDIPHVQTRFDAYQRRTDILVNLFPHPSALGQVLVDIVIAFKWRSFTIIYEDDDGLTRVTPLLSVHQVMQESHKKPVNHKLYTITLRRLSEDHDNRKLLREIKNSGDTDFIIDCNIRRLPEVLTQAQQVGLMVAENRFIISNLDMYTIDMMPYSYGSSNITGIRLIDPDEVHASLANTDMAGEVFLTEALLMHDAVLLFGETLKNTIHSNVSGQSLSCAGGDYWRHGHSLVNFMKAKTAVQGFSGKILFDNEGFRSNIELDIIEVVMDKGIQKVGTWNTTLGLNLTRVSPDVESGSESLMNRTFIVLIALTNPYGMRKEKTIQLRGNDRYEGYGVDIINDLSMMLGFNYTLEIQHDNKYGSRDPKTGEWDGMLRRIMDDEADLAITDLTITAERESAVDFTMPFMSTGISILYKAPTKAPPKLFSFMDPFSIDVWIVMFFAYIGVSLLLFLMGRICPYEWTNPYPCIDDPDELINQFSFKNSLWFTIGSLMQQGSDIAPIAVSTRMVAGIWWFFTLIMVSSYTANLAAFLTVESLSQPFQTAYDLVNQDVIQYGAKSGGSTVNFFKDSPEEPFQRMFHYMNNTPGLLPGSNEEGLNKVKNENYAFFMESAAIEFIVERHCEVKQYGGLLDSKGYGIAMKKGAPYRNALSAAVLKLQESGRLMALKDKWWKEERGGGVCASQDTGGGTAGLQLENVGGVFVVLVAGVILAVFMTLIELIWSVCTTSIKEKVSFRQEFKEELKFISKFHGSTKPVRKYNQEEEEQEEDNMPIAPYPYGFIEGQQQKDTNHHVS</sequence>
<evidence type="ECO:0000313" key="24">
    <source>
        <dbReference type="Proteomes" id="UP001378592"/>
    </source>
</evidence>
<dbReference type="Gene3D" id="1.10.287.70">
    <property type="match status" value="1"/>
</dbReference>
<gene>
    <name evidence="23" type="ORF">R5R35_000076</name>
</gene>
<dbReference type="SUPFAM" id="SSF53850">
    <property type="entry name" value="Periplasmic binding protein-like II"/>
    <property type="match status" value="1"/>
</dbReference>
<accession>A0AAN9VFK1</accession>
<dbReference type="GO" id="GO:0038023">
    <property type="term" value="F:signaling receptor activity"/>
    <property type="evidence" value="ECO:0007669"/>
    <property type="project" value="InterPro"/>
</dbReference>
<feature type="site" description="Interaction with the cone snail toxin Con-ikot-ikot" evidence="16">
    <location>
        <position position="476"/>
    </location>
</feature>
<keyword evidence="12" id="KW-1071">Ligand-gated ion channel</keyword>
<feature type="binding site" evidence="15">
    <location>
        <position position="503"/>
    </location>
    <ligand>
        <name>L-glutamate</name>
        <dbReference type="ChEBI" id="CHEBI:29985"/>
    </ligand>
</feature>
<dbReference type="InterPro" id="IPR015683">
    <property type="entry name" value="Ionotropic_Glu_rcpt"/>
</dbReference>
<dbReference type="PRINTS" id="PR00177">
    <property type="entry name" value="NMDARECEPTOR"/>
</dbReference>
<keyword evidence="5 19" id="KW-1133">Transmembrane helix</keyword>
<feature type="domain" description="Ionotropic glutamate receptor L-glutamate and glycine-binding" evidence="22">
    <location>
        <begin position="427"/>
        <end position="492"/>
    </location>
</feature>
<dbReference type="SMART" id="SM00079">
    <property type="entry name" value="PBPe"/>
    <property type="match status" value="1"/>
</dbReference>
<feature type="transmembrane region" description="Helical" evidence="19">
    <location>
        <begin position="548"/>
        <end position="566"/>
    </location>
</feature>
<evidence type="ECO:0008006" key="25">
    <source>
        <dbReference type="Google" id="ProtNLM"/>
    </source>
</evidence>
<feature type="binding site" evidence="15">
    <location>
        <position position="722"/>
    </location>
    <ligand>
        <name>L-glutamate</name>
        <dbReference type="ChEBI" id="CHEBI:29985"/>
    </ligand>
</feature>
<keyword evidence="2" id="KW-0813">Transport</keyword>
<dbReference type="CDD" id="cd06382">
    <property type="entry name" value="PBP1_iGluR_Kainate"/>
    <property type="match status" value="1"/>
</dbReference>
<dbReference type="InterPro" id="IPR001508">
    <property type="entry name" value="Iono_Glu_rcpt_met"/>
</dbReference>
<feature type="binding site" evidence="15">
    <location>
        <position position="675"/>
    </location>
    <ligand>
        <name>L-glutamate</name>
        <dbReference type="ChEBI" id="CHEBI:29985"/>
    </ligand>
</feature>
<evidence type="ECO:0000256" key="8">
    <source>
        <dbReference type="ARBA" id="ARBA00023136"/>
    </source>
</evidence>
<dbReference type="GO" id="GO:0015276">
    <property type="term" value="F:ligand-gated monoatomic ion channel activity"/>
    <property type="evidence" value="ECO:0007669"/>
    <property type="project" value="InterPro"/>
</dbReference>
<keyword evidence="3" id="KW-1003">Cell membrane</keyword>
<keyword evidence="9" id="KW-0675">Receptor</keyword>
<dbReference type="Gene3D" id="3.40.190.10">
    <property type="entry name" value="Periplasmic binding protein-like II"/>
    <property type="match status" value="2"/>
</dbReference>
<evidence type="ECO:0000256" key="17">
    <source>
        <dbReference type="PIRSR" id="PIRSR601508-3"/>
    </source>
</evidence>
<dbReference type="SUPFAM" id="SSF81324">
    <property type="entry name" value="Voltage-gated potassium channels"/>
    <property type="match status" value="1"/>
</dbReference>
<keyword evidence="11" id="KW-0628">Postsynaptic cell membrane</keyword>
<evidence type="ECO:0000256" key="6">
    <source>
        <dbReference type="ARBA" id="ARBA00023018"/>
    </source>
</evidence>
<protein>
    <recommendedName>
        <fullName evidence="25">Glutamate receptor ionotropic, kainate 2-like</fullName>
    </recommendedName>
</protein>
<feature type="binding site" evidence="15">
    <location>
        <position position="674"/>
    </location>
    <ligand>
        <name>L-glutamate</name>
        <dbReference type="ChEBI" id="CHEBI:29985"/>
    </ligand>
</feature>
<feature type="disulfide bond" evidence="17">
    <location>
        <begin position="86"/>
        <end position="332"/>
    </location>
</feature>
<feature type="site" description="Interaction with the cone snail toxin Con-ikot-ikot" evidence="16">
    <location>
        <position position="768"/>
    </location>
</feature>
<dbReference type="InterPro" id="IPR001320">
    <property type="entry name" value="Iontro_rcpt_C"/>
</dbReference>
<dbReference type="FunFam" id="1.10.287.70:FF:000010">
    <property type="entry name" value="Putative glutamate receptor ionotropic kainate 1"/>
    <property type="match status" value="1"/>
</dbReference>
<dbReference type="Proteomes" id="UP001378592">
    <property type="component" value="Unassembled WGS sequence"/>
</dbReference>
<comment type="caution">
    <text evidence="23">The sequence shown here is derived from an EMBL/GenBank/DDBJ whole genome shotgun (WGS) entry which is preliminary data.</text>
</comment>
<dbReference type="InterPro" id="IPR001828">
    <property type="entry name" value="ANF_lig-bd_rcpt"/>
</dbReference>
<evidence type="ECO:0000256" key="7">
    <source>
        <dbReference type="ARBA" id="ARBA00023065"/>
    </source>
</evidence>
<dbReference type="Pfam" id="PF10613">
    <property type="entry name" value="Lig_chan-Glu_bd"/>
    <property type="match status" value="1"/>
</dbReference>
<dbReference type="InterPro" id="IPR028082">
    <property type="entry name" value="Peripla_BP_I"/>
</dbReference>
<comment type="subcellular location">
    <subcellularLocation>
        <location evidence="14">Postsynaptic cell membrane</location>
        <topology evidence="14">Multi-pass membrane protein</topology>
    </subcellularLocation>
</comment>
<evidence type="ECO:0000259" key="22">
    <source>
        <dbReference type="SMART" id="SM00918"/>
    </source>
</evidence>
<evidence type="ECO:0000256" key="20">
    <source>
        <dbReference type="SAM" id="SignalP"/>
    </source>
</evidence>
<keyword evidence="7" id="KW-0406">Ion transport</keyword>
<dbReference type="FunFam" id="3.40.190.10:FF:000178">
    <property type="entry name" value="Glutamate receptor subunit"/>
    <property type="match status" value="1"/>
</dbReference>
<keyword evidence="13" id="KW-0407">Ion channel</keyword>
<proteinExistence type="inferred from homology"/>
<evidence type="ECO:0000256" key="4">
    <source>
        <dbReference type="ARBA" id="ARBA00022692"/>
    </source>
</evidence>
<dbReference type="AlphaFoldDB" id="A0AAN9VFK1"/>
<evidence type="ECO:0000256" key="9">
    <source>
        <dbReference type="ARBA" id="ARBA00023170"/>
    </source>
</evidence>
<name>A0AAN9VFK1_9ORTH</name>
<keyword evidence="20" id="KW-0732">Signal</keyword>
<dbReference type="Gene3D" id="3.40.50.2300">
    <property type="match status" value="2"/>
</dbReference>
<evidence type="ECO:0000256" key="15">
    <source>
        <dbReference type="PIRSR" id="PIRSR601508-1"/>
    </source>
</evidence>
<evidence type="ECO:0000256" key="2">
    <source>
        <dbReference type="ARBA" id="ARBA00022448"/>
    </source>
</evidence>
<dbReference type="SUPFAM" id="SSF53822">
    <property type="entry name" value="Periplasmic binding protein-like I"/>
    <property type="match status" value="1"/>
</dbReference>
<keyword evidence="6" id="KW-0770">Synapse</keyword>
<feature type="transmembrane region" description="Helical" evidence="19">
    <location>
        <begin position="624"/>
        <end position="644"/>
    </location>
</feature>
<dbReference type="EMBL" id="JAZDUA010000214">
    <property type="protein sequence ID" value="KAK7863959.1"/>
    <property type="molecule type" value="Genomic_DNA"/>
</dbReference>
<dbReference type="SMART" id="SM00918">
    <property type="entry name" value="Lig_chan-Glu_bd"/>
    <property type="match status" value="1"/>
</dbReference>
<evidence type="ECO:0000256" key="3">
    <source>
        <dbReference type="ARBA" id="ARBA00022475"/>
    </source>
</evidence>
<evidence type="ECO:0000256" key="11">
    <source>
        <dbReference type="ARBA" id="ARBA00023257"/>
    </source>
</evidence>
<feature type="domain" description="Ionotropic glutamate receptor C-terminal" evidence="21">
    <location>
        <begin position="417"/>
        <end position="785"/>
    </location>
</feature>
<dbReference type="GO" id="GO:0045211">
    <property type="term" value="C:postsynaptic membrane"/>
    <property type="evidence" value="ECO:0007669"/>
    <property type="project" value="UniProtKB-SubCell"/>
</dbReference>
<feature type="chain" id="PRO_5042967084" description="Glutamate receptor ionotropic, kainate 2-like" evidence="20">
    <location>
        <begin position="25"/>
        <end position="905"/>
    </location>
</feature>
<dbReference type="Pfam" id="PF01094">
    <property type="entry name" value="ANF_receptor"/>
    <property type="match status" value="1"/>
</dbReference>
<keyword evidence="4 19" id="KW-0812">Transmembrane</keyword>
<organism evidence="23 24">
    <name type="scientific">Gryllus longicercus</name>
    <dbReference type="NCBI Taxonomy" id="2509291"/>
    <lineage>
        <taxon>Eukaryota</taxon>
        <taxon>Metazoa</taxon>
        <taxon>Ecdysozoa</taxon>
        <taxon>Arthropoda</taxon>
        <taxon>Hexapoda</taxon>
        <taxon>Insecta</taxon>
        <taxon>Pterygota</taxon>
        <taxon>Neoptera</taxon>
        <taxon>Polyneoptera</taxon>
        <taxon>Orthoptera</taxon>
        <taxon>Ensifera</taxon>
        <taxon>Gryllidea</taxon>
        <taxon>Grylloidea</taxon>
        <taxon>Gryllidae</taxon>
        <taxon>Gryllinae</taxon>
        <taxon>Gryllus</taxon>
    </lineage>
</organism>
<feature type="transmembrane region" description="Helical" evidence="19">
    <location>
        <begin position="811"/>
        <end position="833"/>
    </location>
</feature>
<dbReference type="Pfam" id="PF00060">
    <property type="entry name" value="Lig_chan"/>
    <property type="match status" value="1"/>
</dbReference>
<feature type="binding site" evidence="15">
    <location>
        <position position="508"/>
    </location>
    <ligand>
        <name>L-glutamate</name>
        <dbReference type="ChEBI" id="CHEBI:29985"/>
    </ligand>
</feature>
<evidence type="ECO:0000256" key="14">
    <source>
        <dbReference type="ARBA" id="ARBA00034104"/>
    </source>
</evidence>
<evidence type="ECO:0000256" key="1">
    <source>
        <dbReference type="ARBA" id="ARBA00008685"/>
    </source>
</evidence>
<evidence type="ECO:0000256" key="18">
    <source>
        <dbReference type="SAM" id="MobiDB-lite"/>
    </source>
</evidence>
<evidence type="ECO:0000313" key="23">
    <source>
        <dbReference type="EMBL" id="KAK7863959.1"/>
    </source>
</evidence>
<dbReference type="InterPro" id="IPR019594">
    <property type="entry name" value="Glu/Gly-bd"/>
</dbReference>
<feature type="region of interest" description="Disordered" evidence="18">
    <location>
        <begin position="867"/>
        <end position="905"/>
    </location>
</feature>
<evidence type="ECO:0000259" key="21">
    <source>
        <dbReference type="SMART" id="SM00079"/>
    </source>
</evidence>
<keyword evidence="10" id="KW-0325">Glycoprotein</keyword>
<keyword evidence="17" id="KW-1015">Disulfide bond</keyword>
<feature type="site" description="Interaction with the cone snail toxin Con-ikot-ikot" evidence="16">
    <location>
        <position position="680"/>
    </location>
</feature>
<evidence type="ECO:0000256" key="19">
    <source>
        <dbReference type="SAM" id="Phobius"/>
    </source>
</evidence>